<dbReference type="AlphaFoldDB" id="A0A8J3QGW0"/>
<reference evidence="1" key="1">
    <citation type="submission" date="2021-01" db="EMBL/GenBank/DDBJ databases">
        <title>Whole genome shotgun sequence of Rhizocola hellebori NBRC 109834.</title>
        <authorList>
            <person name="Komaki H."/>
            <person name="Tamura T."/>
        </authorList>
    </citation>
    <scope>NUCLEOTIDE SEQUENCE</scope>
    <source>
        <strain evidence="1">NBRC 109834</strain>
    </source>
</reference>
<keyword evidence="2" id="KW-1185">Reference proteome</keyword>
<name>A0A8J3QGW0_9ACTN</name>
<gene>
    <name evidence="1" type="ORF">Rhe02_87020</name>
</gene>
<evidence type="ECO:0000313" key="2">
    <source>
        <dbReference type="Proteomes" id="UP000612899"/>
    </source>
</evidence>
<accession>A0A8J3QGW0</accession>
<dbReference type="EMBL" id="BONY01000101">
    <property type="protein sequence ID" value="GIH10635.1"/>
    <property type="molecule type" value="Genomic_DNA"/>
</dbReference>
<sequence>MSELDGAQVQIDPDAIDEHANRLEASWNHLVRIDNHLRSVEQWIHDDTDDSGFGAFMRAQMFFAQHKQVIETLKASLGATLNTLEATAQGARRMANQYRQMEGANLDTMTPGEV</sequence>
<evidence type="ECO:0000313" key="1">
    <source>
        <dbReference type="EMBL" id="GIH10635.1"/>
    </source>
</evidence>
<proteinExistence type="predicted"/>
<protein>
    <submittedName>
        <fullName evidence="1">Uncharacterized protein</fullName>
    </submittedName>
</protein>
<comment type="caution">
    <text evidence="1">The sequence shown here is derived from an EMBL/GenBank/DDBJ whole genome shotgun (WGS) entry which is preliminary data.</text>
</comment>
<organism evidence="1 2">
    <name type="scientific">Rhizocola hellebori</name>
    <dbReference type="NCBI Taxonomy" id="1392758"/>
    <lineage>
        <taxon>Bacteria</taxon>
        <taxon>Bacillati</taxon>
        <taxon>Actinomycetota</taxon>
        <taxon>Actinomycetes</taxon>
        <taxon>Micromonosporales</taxon>
        <taxon>Micromonosporaceae</taxon>
        <taxon>Rhizocola</taxon>
    </lineage>
</organism>
<dbReference type="RefSeq" id="WP_203914351.1">
    <property type="nucleotide sequence ID" value="NZ_BONY01000101.1"/>
</dbReference>
<dbReference type="Proteomes" id="UP000612899">
    <property type="component" value="Unassembled WGS sequence"/>
</dbReference>